<evidence type="ECO:0000256" key="6">
    <source>
        <dbReference type="ARBA" id="ARBA00022776"/>
    </source>
</evidence>
<keyword evidence="8" id="KW-0539">Nucleus</keyword>
<evidence type="ECO:0000256" key="4">
    <source>
        <dbReference type="ARBA" id="ARBA00022454"/>
    </source>
</evidence>
<evidence type="ECO:0000259" key="10">
    <source>
        <dbReference type="Pfam" id="PF12717"/>
    </source>
</evidence>
<dbReference type="EMBL" id="GEBQ01015976">
    <property type="protein sequence ID" value="JAT24001.1"/>
    <property type="molecule type" value="Transcribed_RNA"/>
</dbReference>
<evidence type="ECO:0000256" key="3">
    <source>
        <dbReference type="ARBA" id="ARBA00009606"/>
    </source>
</evidence>
<dbReference type="InterPro" id="IPR011989">
    <property type="entry name" value="ARM-like"/>
</dbReference>
<feature type="domain" description="Condensin complex subunit 1 C-terminal" evidence="10">
    <location>
        <begin position="1102"/>
        <end position="1264"/>
    </location>
</feature>
<dbReference type="InterPro" id="IPR032682">
    <property type="entry name" value="Cnd1_C"/>
</dbReference>
<dbReference type="GO" id="GO:0007076">
    <property type="term" value="P:mitotic chromosome condensation"/>
    <property type="evidence" value="ECO:0007669"/>
    <property type="project" value="InterPro"/>
</dbReference>
<keyword evidence="6" id="KW-0498">Mitosis</keyword>
<name>A0A1B6LJW8_9HEMI</name>
<evidence type="ECO:0000256" key="9">
    <source>
        <dbReference type="ARBA" id="ARBA00023306"/>
    </source>
</evidence>
<evidence type="ECO:0000256" key="7">
    <source>
        <dbReference type="ARBA" id="ARBA00023067"/>
    </source>
</evidence>
<dbReference type="SUPFAM" id="SSF48371">
    <property type="entry name" value="ARM repeat"/>
    <property type="match status" value="1"/>
</dbReference>
<evidence type="ECO:0000256" key="8">
    <source>
        <dbReference type="ARBA" id="ARBA00023242"/>
    </source>
</evidence>
<comment type="subcellular location">
    <subcellularLocation>
        <location evidence="2">Chromosome</location>
    </subcellularLocation>
    <subcellularLocation>
        <location evidence="1">Nucleus</location>
    </subcellularLocation>
</comment>
<dbReference type="GO" id="GO:0010032">
    <property type="term" value="P:meiotic chromosome condensation"/>
    <property type="evidence" value="ECO:0007669"/>
    <property type="project" value="TreeGrafter"/>
</dbReference>
<evidence type="ECO:0000256" key="5">
    <source>
        <dbReference type="ARBA" id="ARBA00022618"/>
    </source>
</evidence>
<keyword evidence="9" id="KW-0131">Cell cycle</keyword>
<feature type="non-terminal residue" evidence="12">
    <location>
        <position position="1290"/>
    </location>
</feature>
<sequence>MSHFEFVIPLQKDELCNSSGGEYKVEEVLPLEAIKEAIERAVDEFKEEGCTYILDHFDTMYSVLVHFSRIEWSLISRIFDKLIIGSLNQLSYLIEPIIEDVPDQDNRTRTLNILKMNLYIFTQLHSCAHDRISFENSTSVSEKGKGKKTKKGKLEEHGWDWDDTQRLALISMYQLLQLHINRLWDPPVPDEQFINMCANCCYKALEQPTIAHVKQKPLRETLFQVIGMLVKKYSHGISCVVKFVQLLTLYEHVVSPLAHGVVMFVRELGMKSLVNEIVRELMTSTDTAQDSSSVRSFSNFLVEVAELEPEIMIPTTKELTKYLDEDPYSMRCCVLSVMTEILLSQLSHNDLDAAGKEQRDLYLELLEEHTMDVNAFVRSRVLQLWQKIIQHNSVPKDRFLVVVDLALERVMDKSSNVCKHAIALLKAILEHNPYGAQLDIQQLANQLLIAEETMQGLERKIGSFKNMSREMIWETIQPEVIISLSSVISFSEQEDEETQLTQLLTKDTLQENIKTVAVFLTNRKYEQAYNLVRTIERAFPAAKTIKSEMPANNTMDYYLTIMKEMFMMYEPPEEECQESEVAEDEPEAVSKAQEEINVQKALLNYLMDSLEFSKKVEEAVVNVIMILNEESIAEVLEAINFLSTTYQFGVPKAEKGVQEMLRLVFRKEPAIKEAVNAAYSTLYLTVDKPSKREKAIEEVNRLSRLASSLDYGQLEALTDLIVGWLKNKELDEEFISVLWDRVRAQNIDKHKKQTSIVLLGMVTQDRPAMVKIHLPVLINQGLRVDCKDPVDVYTAIFTCKVISNISLCKVRAEDQRFSPEHEMFPLLADIIRESFTKLEGSDIFIRLAQEAIDIIMELCAVPNAICGELLCDLFEIMRSEPPVEAGPDDGNETLQNETKLGINESCATSCNETVLNPNPNNVGNEEIVEAKTASKKMKVKTDSLLRFLFLVGQVAFKYSQFLENYYLETLKQKLRSKFKTLSPSKDSSKLLEITRRSLKSKQTKGEDELITENDLMAAADDTATEEVRRMLDTEIVCGNGVIAGFSLVIIDACKNPKRYRNPLVTCVAATALAQIMMVSSVFCNEHMQLLVTMLEKSPEESVRLSLVIAFGDLLFKFPNTVEPWTRFLYARLRDESWKVRRNTLLVLSHLVTNEMVKVKGQISEVALCIVDENEEIVDLAKRFFSELSLKGNTLYNVLPDIISHLSNPSSDITVEEKNFETILKYIMDQIQKEKQLENLVEKLCKRMKESLCERQWKDLAFCLSLLPWSDRSLRRLIDHAYCFCDRLLYQ</sequence>
<dbReference type="GO" id="GO:0000796">
    <property type="term" value="C:condensin complex"/>
    <property type="evidence" value="ECO:0007669"/>
    <property type="project" value="TreeGrafter"/>
</dbReference>
<evidence type="ECO:0000256" key="2">
    <source>
        <dbReference type="ARBA" id="ARBA00004286"/>
    </source>
</evidence>
<evidence type="ECO:0000259" key="11">
    <source>
        <dbReference type="Pfam" id="PF12922"/>
    </source>
</evidence>
<protein>
    <submittedName>
        <fullName evidence="12">Uncharacterized protein</fullName>
    </submittedName>
</protein>
<gene>
    <name evidence="12" type="ORF">g.10077</name>
</gene>
<dbReference type="InterPro" id="IPR024324">
    <property type="entry name" value="Condensin_cplx_su1_N"/>
</dbReference>
<accession>A0A1B6LJW8</accession>
<dbReference type="GO" id="GO:0051301">
    <property type="term" value="P:cell division"/>
    <property type="evidence" value="ECO:0007669"/>
    <property type="project" value="UniProtKB-KW"/>
</dbReference>
<dbReference type="Pfam" id="PF12717">
    <property type="entry name" value="Cnd1"/>
    <property type="match status" value="1"/>
</dbReference>
<organism evidence="12">
    <name type="scientific">Graphocephala atropunctata</name>
    <dbReference type="NCBI Taxonomy" id="36148"/>
    <lineage>
        <taxon>Eukaryota</taxon>
        <taxon>Metazoa</taxon>
        <taxon>Ecdysozoa</taxon>
        <taxon>Arthropoda</taxon>
        <taxon>Hexapoda</taxon>
        <taxon>Insecta</taxon>
        <taxon>Pterygota</taxon>
        <taxon>Neoptera</taxon>
        <taxon>Paraneoptera</taxon>
        <taxon>Hemiptera</taxon>
        <taxon>Auchenorrhyncha</taxon>
        <taxon>Membracoidea</taxon>
        <taxon>Cicadellidae</taxon>
        <taxon>Cicadellinae</taxon>
        <taxon>Cicadellini</taxon>
        <taxon>Graphocephala</taxon>
    </lineage>
</organism>
<dbReference type="InterPro" id="IPR016024">
    <property type="entry name" value="ARM-type_fold"/>
</dbReference>
<dbReference type="PIRSF" id="PIRSF017127">
    <property type="entry name" value="Condensin_D2"/>
    <property type="match status" value="1"/>
</dbReference>
<dbReference type="InterPro" id="IPR007673">
    <property type="entry name" value="Condensin_cplx_su1"/>
</dbReference>
<dbReference type="PANTHER" id="PTHR14222">
    <property type="entry name" value="CONDENSIN"/>
    <property type="match status" value="1"/>
</dbReference>
<dbReference type="GO" id="GO:0000779">
    <property type="term" value="C:condensed chromosome, centromeric region"/>
    <property type="evidence" value="ECO:0007669"/>
    <property type="project" value="TreeGrafter"/>
</dbReference>
<reference evidence="12" key="1">
    <citation type="submission" date="2015-11" db="EMBL/GenBank/DDBJ databases">
        <title>De novo transcriptome assembly of four potential Pierce s Disease insect vectors from Arizona vineyards.</title>
        <authorList>
            <person name="Tassone E.E."/>
        </authorList>
    </citation>
    <scope>NUCLEOTIDE SEQUENCE</scope>
</reference>
<keyword evidence="4" id="KW-0158">Chromosome</keyword>
<evidence type="ECO:0000256" key="1">
    <source>
        <dbReference type="ARBA" id="ARBA00004123"/>
    </source>
</evidence>
<dbReference type="GO" id="GO:0005634">
    <property type="term" value="C:nucleus"/>
    <property type="evidence" value="ECO:0007669"/>
    <property type="project" value="UniProtKB-SubCell"/>
</dbReference>
<keyword evidence="5" id="KW-0132">Cell division</keyword>
<feature type="domain" description="Condensin complex subunit 1 N-terminal" evidence="11">
    <location>
        <begin position="81"/>
        <end position="238"/>
    </location>
</feature>
<comment type="similarity">
    <text evidence="3">Belongs to the CND1 (condensin subunit 1) family.</text>
</comment>
<evidence type="ECO:0000313" key="12">
    <source>
        <dbReference type="EMBL" id="JAT24001.1"/>
    </source>
</evidence>
<dbReference type="Pfam" id="PF12922">
    <property type="entry name" value="Cnd1_N"/>
    <property type="match status" value="1"/>
</dbReference>
<dbReference type="GO" id="GO:0042393">
    <property type="term" value="F:histone binding"/>
    <property type="evidence" value="ECO:0007669"/>
    <property type="project" value="TreeGrafter"/>
</dbReference>
<dbReference type="PANTHER" id="PTHR14222:SF2">
    <property type="entry name" value="CONDENSIN COMPLEX SUBUNIT 1"/>
    <property type="match status" value="1"/>
</dbReference>
<dbReference type="InterPro" id="IPR026971">
    <property type="entry name" value="CND1/NCAPD3"/>
</dbReference>
<keyword evidence="7" id="KW-0226">DNA condensation</keyword>
<proteinExistence type="inferred from homology"/>
<dbReference type="Gene3D" id="1.25.10.10">
    <property type="entry name" value="Leucine-rich Repeat Variant"/>
    <property type="match status" value="1"/>
</dbReference>